<dbReference type="OrthoDB" id="9777859at2"/>
<reference evidence="4 5" key="1">
    <citation type="submission" date="2019-06" db="EMBL/GenBank/DDBJ databases">
        <title>Paenimaribius caenipelagi gen. nov., sp. nov., isolated from a tidal flat.</title>
        <authorList>
            <person name="Yoon J.-H."/>
        </authorList>
    </citation>
    <scope>NUCLEOTIDE SEQUENCE [LARGE SCALE GENOMIC DNA]</scope>
    <source>
        <strain evidence="4 5">JBTF-M29</strain>
    </source>
</reference>
<dbReference type="InterPro" id="IPR000120">
    <property type="entry name" value="Amidase"/>
</dbReference>
<dbReference type="SUPFAM" id="SSF75304">
    <property type="entry name" value="Amidase signature (AS) enzymes"/>
    <property type="match status" value="1"/>
</dbReference>
<name>A0A547PMC0_9RHOB</name>
<dbReference type="InterPro" id="IPR023631">
    <property type="entry name" value="Amidase_dom"/>
</dbReference>
<dbReference type="Proteomes" id="UP000318590">
    <property type="component" value="Unassembled WGS sequence"/>
</dbReference>
<keyword evidence="5" id="KW-1185">Reference proteome</keyword>
<dbReference type="Gene3D" id="3.90.1300.10">
    <property type="entry name" value="Amidase signature (AS) domain"/>
    <property type="match status" value="1"/>
</dbReference>
<proteinExistence type="inferred from homology"/>
<feature type="region of interest" description="Disordered" evidence="2">
    <location>
        <begin position="145"/>
        <end position="164"/>
    </location>
</feature>
<dbReference type="PANTHER" id="PTHR11895">
    <property type="entry name" value="TRANSAMIDASE"/>
    <property type="match status" value="1"/>
</dbReference>
<dbReference type="AlphaFoldDB" id="A0A547PMC0"/>
<gene>
    <name evidence="4" type="ORF">FEV53_17245</name>
</gene>
<organism evidence="4 5">
    <name type="scientific">Palleronia caenipelagi</name>
    <dbReference type="NCBI Taxonomy" id="2489174"/>
    <lineage>
        <taxon>Bacteria</taxon>
        <taxon>Pseudomonadati</taxon>
        <taxon>Pseudomonadota</taxon>
        <taxon>Alphaproteobacteria</taxon>
        <taxon>Rhodobacterales</taxon>
        <taxon>Roseobacteraceae</taxon>
        <taxon>Palleronia</taxon>
    </lineage>
</organism>
<evidence type="ECO:0000313" key="5">
    <source>
        <dbReference type="Proteomes" id="UP000318590"/>
    </source>
</evidence>
<accession>A0A547PMC0</accession>
<protein>
    <submittedName>
        <fullName evidence="4">Amidase</fullName>
    </submittedName>
</protein>
<dbReference type="EMBL" id="VFSV01000050">
    <property type="protein sequence ID" value="TRD15266.1"/>
    <property type="molecule type" value="Genomic_DNA"/>
</dbReference>
<comment type="caution">
    <text evidence="4">The sequence shown here is derived from an EMBL/GenBank/DDBJ whole genome shotgun (WGS) entry which is preliminary data.</text>
</comment>
<evidence type="ECO:0000256" key="2">
    <source>
        <dbReference type="SAM" id="MobiDB-lite"/>
    </source>
</evidence>
<evidence type="ECO:0000313" key="4">
    <source>
        <dbReference type="EMBL" id="TRD15266.1"/>
    </source>
</evidence>
<dbReference type="Pfam" id="PF01425">
    <property type="entry name" value="Amidase"/>
    <property type="match status" value="1"/>
</dbReference>
<evidence type="ECO:0000256" key="1">
    <source>
        <dbReference type="ARBA" id="ARBA00009199"/>
    </source>
</evidence>
<evidence type="ECO:0000259" key="3">
    <source>
        <dbReference type="Pfam" id="PF01425"/>
    </source>
</evidence>
<dbReference type="InterPro" id="IPR036928">
    <property type="entry name" value="AS_sf"/>
</dbReference>
<dbReference type="GO" id="GO:0003824">
    <property type="term" value="F:catalytic activity"/>
    <property type="evidence" value="ECO:0007669"/>
    <property type="project" value="InterPro"/>
</dbReference>
<sequence length="460" mass="48388">MGTEALRAETGRPVRPVGVLELRDRLASGALSAEDLVGQYIARIEAREPEIRAWAWFDPDFVWEQARALDRHRRSGRPIGPLHGLPVGLKDVIDTARIPTENGTMLDAGRVPLRDAAITERLRAAGAILMGKTVTTELAFMHPGATRNPHNPAHTPGGSSQGSAAAVADGMVPLAVGTQTGGSVIRPASFCGVTGYKPTFGAISRRGVLTQSPSLDTVGVFAADTGGAALLAQVLMGYDADDPATGPDPVPDLVTPASAEPRLKPIFAFVKPPGWDDAHPDLHAAFGELTERLGDRVFEVELPAIFDEAAPRRQLINEAEMAYHYFPYAKRGGEQLADVTRASIGSGNAVPARDYLSALALRDVLSAGVEEILTRATAILCPAAPGPAPEGLGSTGDAIFNGLWTYCGAPCVTLPLLTAENGLPMGVQLVGARHQDARLISAARWLTDWADAEATTGGTS</sequence>
<dbReference type="PANTHER" id="PTHR11895:SF7">
    <property type="entry name" value="GLUTAMYL-TRNA(GLN) AMIDOTRANSFERASE SUBUNIT A, MITOCHONDRIAL"/>
    <property type="match status" value="1"/>
</dbReference>
<dbReference type="RefSeq" id="WP_142835996.1">
    <property type="nucleotide sequence ID" value="NZ_VFSV01000050.1"/>
</dbReference>
<feature type="domain" description="Amidase" evidence="3">
    <location>
        <begin position="35"/>
        <end position="439"/>
    </location>
</feature>
<comment type="similarity">
    <text evidence="1">Belongs to the amidase family.</text>
</comment>